<dbReference type="AlphaFoldDB" id="A0AAE3H596"/>
<dbReference type="PROSITE" id="PS51257">
    <property type="entry name" value="PROKAR_LIPOPROTEIN"/>
    <property type="match status" value="1"/>
</dbReference>
<name>A0AAE3H596_9BACT</name>
<evidence type="ECO:0000256" key="1">
    <source>
        <dbReference type="SAM" id="SignalP"/>
    </source>
</evidence>
<feature type="non-terminal residue" evidence="2">
    <location>
        <position position="52"/>
    </location>
</feature>
<dbReference type="Proteomes" id="UP001204144">
    <property type="component" value="Unassembled WGS sequence"/>
</dbReference>
<dbReference type="EMBL" id="RJUF01000127">
    <property type="protein sequence ID" value="MCP9764251.1"/>
    <property type="molecule type" value="Genomic_DNA"/>
</dbReference>
<evidence type="ECO:0000313" key="3">
    <source>
        <dbReference type="Proteomes" id="UP001204144"/>
    </source>
</evidence>
<protein>
    <submittedName>
        <fullName evidence="2">Amine oxidase</fullName>
    </submittedName>
</protein>
<keyword evidence="1" id="KW-0732">Signal</keyword>
<reference evidence="2 3" key="1">
    <citation type="submission" date="2018-11" db="EMBL/GenBank/DDBJ databases">
        <title>Novel bacteria species description.</title>
        <authorList>
            <person name="Han J.-H."/>
        </authorList>
    </citation>
    <scope>NUCLEOTIDE SEQUENCE [LARGE SCALE GENOMIC DNA]</scope>
    <source>
        <strain evidence="2 3">KCTC23259</strain>
    </source>
</reference>
<keyword evidence="3" id="KW-1185">Reference proteome</keyword>
<feature type="chain" id="PRO_5041977387" evidence="1">
    <location>
        <begin position="29"/>
        <end position="52"/>
    </location>
</feature>
<feature type="signal peptide" evidence="1">
    <location>
        <begin position="1"/>
        <end position="28"/>
    </location>
</feature>
<sequence>MIERRKFIKNTFKSLPLLASSSSLFALACEDKHIPGALDKTVVIVGAGISGL</sequence>
<accession>A0AAE3H596</accession>
<proteinExistence type="predicted"/>
<evidence type="ECO:0000313" key="2">
    <source>
        <dbReference type="EMBL" id="MCP9764251.1"/>
    </source>
</evidence>
<comment type="caution">
    <text evidence="2">The sequence shown here is derived from an EMBL/GenBank/DDBJ whole genome shotgun (WGS) entry which is preliminary data.</text>
</comment>
<organism evidence="2 3">
    <name type="scientific">Lacihabitans soyangensis</name>
    <dbReference type="NCBI Taxonomy" id="869394"/>
    <lineage>
        <taxon>Bacteria</taxon>
        <taxon>Pseudomonadati</taxon>
        <taxon>Bacteroidota</taxon>
        <taxon>Cytophagia</taxon>
        <taxon>Cytophagales</taxon>
        <taxon>Leadbetterellaceae</taxon>
        <taxon>Lacihabitans</taxon>
    </lineage>
</organism>
<gene>
    <name evidence="2" type="ORF">EGI31_14995</name>
</gene>